<feature type="region of interest" description="Disordered" evidence="1">
    <location>
        <begin position="1"/>
        <end position="25"/>
    </location>
</feature>
<keyword evidence="3" id="KW-1185">Reference proteome</keyword>
<evidence type="ECO:0000313" key="2">
    <source>
        <dbReference type="EMBL" id="KAJ1218407.1"/>
    </source>
</evidence>
<proteinExistence type="predicted"/>
<reference evidence="2" key="1">
    <citation type="journal article" date="2022" name="bioRxiv">
        <title>Sequencing and chromosome-scale assembly of the giantPleurodeles waltlgenome.</title>
        <authorList>
            <person name="Brown T."/>
            <person name="Elewa A."/>
            <person name="Iarovenko S."/>
            <person name="Subramanian E."/>
            <person name="Araus A.J."/>
            <person name="Petzold A."/>
            <person name="Susuki M."/>
            <person name="Suzuki K.-i.T."/>
            <person name="Hayashi T."/>
            <person name="Toyoda A."/>
            <person name="Oliveira C."/>
            <person name="Osipova E."/>
            <person name="Leigh N.D."/>
            <person name="Simon A."/>
            <person name="Yun M.H."/>
        </authorList>
    </citation>
    <scope>NUCLEOTIDE SEQUENCE</scope>
    <source>
        <strain evidence="2">20211129_DDA</strain>
        <tissue evidence="2">Liver</tissue>
    </source>
</reference>
<feature type="compositionally biased region" description="Basic residues" evidence="1">
    <location>
        <begin position="97"/>
        <end position="109"/>
    </location>
</feature>
<dbReference type="Proteomes" id="UP001066276">
    <property type="component" value="Chromosome 1_1"/>
</dbReference>
<dbReference type="AlphaFoldDB" id="A0AAV7WW96"/>
<comment type="caution">
    <text evidence="2">The sequence shown here is derived from an EMBL/GenBank/DDBJ whole genome shotgun (WGS) entry which is preliminary data.</text>
</comment>
<sequence>MDTLQQLAHGINSAAAEQKHPTEVGPGIGTDDLIVYSGHSIVPGSLAIARVQGYICKASPRWPTEQHTSSIRDPDAPLILTVPQRVNRGPRPTAASRRCHLRGPARPRHPGTTNSVPGQHQQSPEIRWEG</sequence>
<protein>
    <submittedName>
        <fullName evidence="2">Uncharacterized protein</fullName>
    </submittedName>
</protein>
<feature type="compositionally biased region" description="Polar residues" evidence="1">
    <location>
        <begin position="111"/>
        <end position="124"/>
    </location>
</feature>
<accession>A0AAV7WW96</accession>
<dbReference type="EMBL" id="JANPWB010000001">
    <property type="protein sequence ID" value="KAJ1218407.1"/>
    <property type="molecule type" value="Genomic_DNA"/>
</dbReference>
<gene>
    <name evidence="2" type="ORF">NDU88_005987</name>
</gene>
<evidence type="ECO:0000256" key="1">
    <source>
        <dbReference type="SAM" id="MobiDB-lite"/>
    </source>
</evidence>
<feature type="region of interest" description="Disordered" evidence="1">
    <location>
        <begin position="85"/>
        <end position="130"/>
    </location>
</feature>
<name>A0AAV7WW96_PLEWA</name>
<organism evidence="2 3">
    <name type="scientific">Pleurodeles waltl</name>
    <name type="common">Iberian ribbed newt</name>
    <dbReference type="NCBI Taxonomy" id="8319"/>
    <lineage>
        <taxon>Eukaryota</taxon>
        <taxon>Metazoa</taxon>
        <taxon>Chordata</taxon>
        <taxon>Craniata</taxon>
        <taxon>Vertebrata</taxon>
        <taxon>Euteleostomi</taxon>
        <taxon>Amphibia</taxon>
        <taxon>Batrachia</taxon>
        <taxon>Caudata</taxon>
        <taxon>Salamandroidea</taxon>
        <taxon>Salamandridae</taxon>
        <taxon>Pleurodelinae</taxon>
        <taxon>Pleurodeles</taxon>
    </lineage>
</organism>
<evidence type="ECO:0000313" key="3">
    <source>
        <dbReference type="Proteomes" id="UP001066276"/>
    </source>
</evidence>